<protein>
    <submittedName>
        <fullName evidence="2">Adenine/guanine permease AZG1</fullName>
    </submittedName>
</protein>
<keyword evidence="3" id="KW-1185">Reference proteome</keyword>
<evidence type="ECO:0000313" key="2">
    <source>
        <dbReference type="EMBL" id="KAK8925898.1"/>
    </source>
</evidence>
<keyword evidence="1" id="KW-1133">Transmembrane helix</keyword>
<organism evidence="2 3">
    <name type="scientific">Platanthera zijinensis</name>
    <dbReference type="NCBI Taxonomy" id="2320716"/>
    <lineage>
        <taxon>Eukaryota</taxon>
        <taxon>Viridiplantae</taxon>
        <taxon>Streptophyta</taxon>
        <taxon>Embryophyta</taxon>
        <taxon>Tracheophyta</taxon>
        <taxon>Spermatophyta</taxon>
        <taxon>Magnoliopsida</taxon>
        <taxon>Liliopsida</taxon>
        <taxon>Asparagales</taxon>
        <taxon>Orchidaceae</taxon>
        <taxon>Orchidoideae</taxon>
        <taxon>Orchideae</taxon>
        <taxon>Orchidinae</taxon>
        <taxon>Platanthera</taxon>
    </lineage>
</organism>
<keyword evidence="1" id="KW-0472">Membrane</keyword>
<dbReference type="AlphaFoldDB" id="A0AAP0B369"/>
<evidence type="ECO:0000313" key="3">
    <source>
        <dbReference type="Proteomes" id="UP001418222"/>
    </source>
</evidence>
<comment type="caution">
    <text evidence="2">The sequence shown here is derived from an EMBL/GenBank/DDBJ whole genome shotgun (WGS) entry which is preliminary data.</text>
</comment>
<name>A0AAP0B369_9ASPA</name>
<sequence length="221" mass="25380">MDISHPLIVVPKIDICTNNLYLYPYIIILRKLIFPLLILHSALILSFLSSTDGGVLLTHQSDEHFRVILLYRPLLQDIGSRHHLHHRAPRQHDHIPDHGRQPEFLAVNASIISNSDATCSISDCFHPSPSCKFPPEVDPGYTNCVARARRELITVTAVASLIGSRPNGFLRQSSHRPRSRHGHQLLLRRRIPWVRPRSVPFCPSNRFPRRPAHPPLHFRRY</sequence>
<proteinExistence type="predicted"/>
<dbReference type="EMBL" id="JBBWWQ010000016">
    <property type="protein sequence ID" value="KAK8925898.1"/>
    <property type="molecule type" value="Genomic_DNA"/>
</dbReference>
<dbReference type="Proteomes" id="UP001418222">
    <property type="component" value="Unassembled WGS sequence"/>
</dbReference>
<reference evidence="2 3" key="1">
    <citation type="journal article" date="2022" name="Nat. Plants">
        <title>Genomes of leafy and leafless Platanthera orchids illuminate the evolution of mycoheterotrophy.</title>
        <authorList>
            <person name="Li M.H."/>
            <person name="Liu K.W."/>
            <person name="Li Z."/>
            <person name="Lu H.C."/>
            <person name="Ye Q.L."/>
            <person name="Zhang D."/>
            <person name="Wang J.Y."/>
            <person name="Li Y.F."/>
            <person name="Zhong Z.M."/>
            <person name="Liu X."/>
            <person name="Yu X."/>
            <person name="Liu D.K."/>
            <person name="Tu X.D."/>
            <person name="Liu B."/>
            <person name="Hao Y."/>
            <person name="Liao X.Y."/>
            <person name="Jiang Y.T."/>
            <person name="Sun W.H."/>
            <person name="Chen J."/>
            <person name="Chen Y.Q."/>
            <person name="Ai Y."/>
            <person name="Zhai J.W."/>
            <person name="Wu S.S."/>
            <person name="Zhou Z."/>
            <person name="Hsiao Y.Y."/>
            <person name="Wu W.L."/>
            <person name="Chen Y.Y."/>
            <person name="Lin Y.F."/>
            <person name="Hsu J.L."/>
            <person name="Li C.Y."/>
            <person name="Wang Z.W."/>
            <person name="Zhao X."/>
            <person name="Zhong W.Y."/>
            <person name="Ma X.K."/>
            <person name="Ma L."/>
            <person name="Huang J."/>
            <person name="Chen G.Z."/>
            <person name="Huang M.Z."/>
            <person name="Huang L."/>
            <person name="Peng D.H."/>
            <person name="Luo Y.B."/>
            <person name="Zou S.Q."/>
            <person name="Chen S.P."/>
            <person name="Lan S."/>
            <person name="Tsai W.C."/>
            <person name="Van de Peer Y."/>
            <person name="Liu Z.J."/>
        </authorList>
    </citation>
    <scope>NUCLEOTIDE SEQUENCE [LARGE SCALE GENOMIC DNA]</scope>
    <source>
        <strain evidence="2">Lor287</strain>
    </source>
</reference>
<gene>
    <name evidence="2" type="primary">AZG1</name>
    <name evidence="2" type="ORF">KSP39_PZI018171</name>
</gene>
<feature type="transmembrane region" description="Helical" evidence="1">
    <location>
        <begin position="20"/>
        <end position="39"/>
    </location>
</feature>
<keyword evidence="1" id="KW-0812">Transmembrane</keyword>
<accession>A0AAP0B369</accession>
<evidence type="ECO:0000256" key="1">
    <source>
        <dbReference type="SAM" id="Phobius"/>
    </source>
</evidence>